<organism evidence="2 3">
    <name type="scientific">Candidatus Neomicrothrix subdominans</name>
    <dbReference type="NCBI Taxonomy" id="2954438"/>
    <lineage>
        <taxon>Bacteria</taxon>
        <taxon>Bacillati</taxon>
        <taxon>Actinomycetota</taxon>
        <taxon>Acidimicrobiia</taxon>
        <taxon>Acidimicrobiales</taxon>
        <taxon>Microthrixaceae</taxon>
        <taxon>Candidatus Neomicrothrix</taxon>
    </lineage>
</organism>
<accession>A0A936NCJ3</accession>
<evidence type="ECO:0000313" key="3">
    <source>
        <dbReference type="Proteomes" id="UP000727993"/>
    </source>
</evidence>
<evidence type="ECO:0000256" key="1">
    <source>
        <dbReference type="SAM" id="MobiDB-lite"/>
    </source>
</evidence>
<sequence>MDESENAGLEAESESESESEAGDGSQSRRDMLRKAAVGATTAGIVWSMPKIEGGSLVPDAAGAATYSPSPFNGNLSWAVSNAPNGTCVTGMSQMDFFGITHCSNTGNYVGMVGPFNANFTVHDHLLGSSPFNVDIAFNNIDPPFQMCTVNGADWTATSGPGGPICDFITTTPVPTTWTSPGSMTIAIDPNSTGVGCTDFPNAATINIHVTCTST</sequence>
<reference evidence="2 3" key="1">
    <citation type="submission" date="2020-10" db="EMBL/GenBank/DDBJ databases">
        <title>Connecting structure to function with the recovery of over 1000 high-quality activated sludge metagenome-assembled genomes encoding full-length rRNA genes using long-read sequencing.</title>
        <authorList>
            <person name="Singleton C.M."/>
            <person name="Petriglieri F."/>
            <person name="Kristensen J.M."/>
            <person name="Kirkegaard R.H."/>
            <person name="Michaelsen T.Y."/>
            <person name="Andersen M.H."/>
            <person name="Karst S.M."/>
            <person name="Dueholm M.S."/>
            <person name="Nielsen P.H."/>
            <person name="Albertsen M."/>
        </authorList>
    </citation>
    <scope>NUCLEOTIDE SEQUENCE [LARGE SCALE GENOMIC DNA]</scope>
    <source>
        <strain evidence="2">Lyne_18-Q3-R50-59_MAXAC.006</strain>
    </source>
</reference>
<dbReference type="EMBL" id="JADJZA010000003">
    <property type="protein sequence ID" value="MBK9296541.1"/>
    <property type="molecule type" value="Genomic_DNA"/>
</dbReference>
<protein>
    <submittedName>
        <fullName evidence="2">Uncharacterized protein</fullName>
    </submittedName>
</protein>
<feature type="region of interest" description="Disordered" evidence="1">
    <location>
        <begin position="1"/>
        <end position="30"/>
    </location>
</feature>
<proteinExistence type="predicted"/>
<dbReference type="AlphaFoldDB" id="A0A936NCJ3"/>
<dbReference type="Proteomes" id="UP000727993">
    <property type="component" value="Unassembled WGS sequence"/>
</dbReference>
<gene>
    <name evidence="2" type="ORF">IPN02_06740</name>
</gene>
<name>A0A936NCJ3_9ACTN</name>
<evidence type="ECO:0000313" key="2">
    <source>
        <dbReference type="EMBL" id="MBK9296541.1"/>
    </source>
</evidence>
<feature type="compositionally biased region" description="Acidic residues" evidence="1">
    <location>
        <begin position="1"/>
        <end position="21"/>
    </location>
</feature>
<comment type="caution">
    <text evidence="2">The sequence shown here is derived from an EMBL/GenBank/DDBJ whole genome shotgun (WGS) entry which is preliminary data.</text>
</comment>